<evidence type="ECO:0000259" key="7">
    <source>
        <dbReference type="PROSITE" id="PS51462"/>
    </source>
</evidence>
<gene>
    <name evidence="8" type="ORF">SAMN05660923_01471</name>
</gene>
<organism evidence="8 9">
    <name type="scientific">Tepidimicrobium xylanilyticum</name>
    <dbReference type="NCBI Taxonomy" id="1123352"/>
    <lineage>
        <taxon>Bacteria</taxon>
        <taxon>Bacillati</taxon>
        <taxon>Bacillota</taxon>
        <taxon>Tissierellia</taxon>
        <taxon>Tissierellales</taxon>
        <taxon>Tepidimicrobiaceae</taxon>
        <taxon>Tepidimicrobium</taxon>
    </lineage>
</organism>
<accession>A0A1H2XKG4</accession>
<dbReference type="GO" id="GO:0010945">
    <property type="term" value="F:coenzyme A diphosphatase activity"/>
    <property type="evidence" value="ECO:0007669"/>
    <property type="project" value="InterPro"/>
</dbReference>
<dbReference type="GO" id="GO:0046872">
    <property type="term" value="F:metal ion binding"/>
    <property type="evidence" value="ECO:0007669"/>
    <property type="project" value="UniProtKB-KW"/>
</dbReference>
<dbReference type="OrthoDB" id="9802805at2"/>
<evidence type="ECO:0000256" key="2">
    <source>
        <dbReference type="ARBA" id="ARBA00001946"/>
    </source>
</evidence>
<name>A0A1H2XKG4_9FIRM</name>
<keyword evidence="9" id="KW-1185">Reference proteome</keyword>
<evidence type="ECO:0000256" key="4">
    <source>
        <dbReference type="ARBA" id="ARBA00022801"/>
    </source>
</evidence>
<dbReference type="Proteomes" id="UP000198828">
    <property type="component" value="Unassembled WGS sequence"/>
</dbReference>
<dbReference type="Gene3D" id="3.90.79.10">
    <property type="entry name" value="Nucleoside Triphosphate Pyrophosphohydrolase"/>
    <property type="match status" value="1"/>
</dbReference>
<keyword evidence="6" id="KW-0464">Manganese</keyword>
<comment type="cofactor">
    <cofactor evidence="1">
        <name>Mn(2+)</name>
        <dbReference type="ChEBI" id="CHEBI:29035"/>
    </cofactor>
</comment>
<keyword evidence="3" id="KW-0479">Metal-binding</keyword>
<keyword evidence="4" id="KW-0378">Hydrolase</keyword>
<dbReference type="Pfam" id="PF00293">
    <property type="entry name" value="NUDIX"/>
    <property type="match status" value="1"/>
</dbReference>
<dbReference type="RefSeq" id="WP_093752311.1">
    <property type="nucleotide sequence ID" value="NZ_FNNG01000005.1"/>
</dbReference>
<proteinExistence type="predicted"/>
<feature type="domain" description="Nudix hydrolase" evidence="7">
    <location>
        <begin position="21"/>
        <end position="154"/>
    </location>
</feature>
<dbReference type="SUPFAM" id="SSF55811">
    <property type="entry name" value="Nudix"/>
    <property type="match status" value="1"/>
</dbReference>
<evidence type="ECO:0000256" key="3">
    <source>
        <dbReference type="ARBA" id="ARBA00022723"/>
    </source>
</evidence>
<comment type="cofactor">
    <cofactor evidence="2">
        <name>Mg(2+)</name>
        <dbReference type="ChEBI" id="CHEBI:18420"/>
    </cofactor>
</comment>
<dbReference type="AlphaFoldDB" id="A0A1H2XKG4"/>
<dbReference type="EMBL" id="FNNG01000005">
    <property type="protein sequence ID" value="SDW93391.1"/>
    <property type="molecule type" value="Genomic_DNA"/>
</dbReference>
<dbReference type="PANTHER" id="PTHR12992:SF11">
    <property type="entry name" value="MITOCHONDRIAL COENZYME A DIPHOSPHATASE NUDT8"/>
    <property type="match status" value="1"/>
</dbReference>
<dbReference type="PROSITE" id="PS51462">
    <property type="entry name" value="NUDIX"/>
    <property type="match status" value="1"/>
</dbReference>
<dbReference type="InterPro" id="IPR045121">
    <property type="entry name" value="CoAse"/>
</dbReference>
<evidence type="ECO:0000313" key="8">
    <source>
        <dbReference type="EMBL" id="SDW93391.1"/>
    </source>
</evidence>
<dbReference type="InterPro" id="IPR015797">
    <property type="entry name" value="NUDIX_hydrolase-like_dom_sf"/>
</dbReference>
<sequence length="203" mass="23698">MDIGDIISKVEGRVAQPLEVRQNFAVLIPLVKKGNQWQIVYELRAKNLKRQPGEISFPGGEVERGETFKEAAIRETIEELNIEKENIDIIGELDYIVTTSNIAIYPFLGTINNISVDKIRPNKDEVDHIFTVPVDFFIKNEPKLYYLDLHPVISKDFPYNLIPNGEKYKWKFGKYSVYFYNYNDYIIWGYTAKLTKHFIDLIK</sequence>
<keyword evidence="5" id="KW-0460">Magnesium</keyword>
<protein>
    <submittedName>
        <fullName evidence="8">NUDIX domain-containing protein</fullName>
    </submittedName>
</protein>
<dbReference type="InterPro" id="IPR020084">
    <property type="entry name" value="NUDIX_hydrolase_CS"/>
</dbReference>
<dbReference type="PROSITE" id="PS00893">
    <property type="entry name" value="NUDIX_BOX"/>
    <property type="match status" value="1"/>
</dbReference>
<evidence type="ECO:0000256" key="1">
    <source>
        <dbReference type="ARBA" id="ARBA00001936"/>
    </source>
</evidence>
<dbReference type="InterPro" id="IPR000086">
    <property type="entry name" value="NUDIX_hydrolase_dom"/>
</dbReference>
<evidence type="ECO:0000256" key="6">
    <source>
        <dbReference type="ARBA" id="ARBA00023211"/>
    </source>
</evidence>
<dbReference type="PANTHER" id="PTHR12992">
    <property type="entry name" value="NUDIX HYDROLASE"/>
    <property type="match status" value="1"/>
</dbReference>
<dbReference type="CDD" id="cd03426">
    <property type="entry name" value="NUDIX_CoAse_Nudt7"/>
    <property type="match status" value="1"/>
</dbReference>
<reference evidence="8 9" key="1">
    <citation type="submission" date="2016-10" db="EMBL/GenBank/DDBJ databases">
        <authorList>
            <person name="de Groot N.N."/>
        </authorList>
    </citation>
    <scope>NUCLEOTIDE SEQUENCE [LARGE SCALE GENOMIC DNA]</scope>
    <source>
        <strain evidence="8 9">DSM 23310</strain>
    </source>
</reference>
<evidence type="ECO:0000256" key="5">
    <source>
        <dbReference type="ARBA" id="ARBA00022842"/>
    </source>
</evidence>
<evidence type="ECO:0000313" key="9">
    <source>
        <dbReference type="Proteomes" id="UP000198828"/>
    </source>
</evidence>